<dbReference type="EMBL" id="FCOE02000002">
    <property type="protein sequence ID" value="SAK43321.1"/>
    <property type="molecule type" value="Genomic_DNA"/>
</dbReference>
<protein>
    <submittedName>
        <fullName evidence="1">Type VI secretion protein</fullName>
    </submittedName>
</protein>
<reference evidence="1" key="1">
    <citation type="submission" date="2016-01" db="EMBL/GenBank/DDBJ databases">
        <authorList>
            <person name="Peeters C."/>
        </authorList>
    </citation>
    <scope>NUCLEOTIDE SEQUENCE [LARGE SCALE GENOMIC DNA]</scope>
    <source>
        <strain evidence="1">LMG 29323</strain>
    </source>
</reference>
<dbReference type="NCBIfam" id="TIGR03359">
    <property type="entry name" value="VI_chp_6"/>
    <property type="match status" value="1"/>
</dbReference>
<dbReference type="PIRSF" id="PIRSF028304">
    <property type="entry name" value="UCP028304"/>
    <property type="match status" value="1"/>
</dbReference>
<dbReference type="Pfam" id="PF05947">
    <property type="entry name" value="T6SS_TssF"/>
    <property type="match status" value="1"/>
</dbReference>
<dbReference type="OrthoDB" id="9763676at2"/>
<evidence type="ECO:0000313" key="2">
    <source>
        <dbReference type="Proteomes" id="UP000054911"/>
    </source>
</evidence>
<dbReference type="AlphaFoldDB" id="A0A157ZCS4"/>
<keyword evidence="2" id="KW-1185">Reference proteome</keyword>
<dbReference type="Proteomes" id="UP000054911">
    <property type="component" value="Unassembled WGS sequence"/>
</dbReference>
<proteinExistence type="predicted"/>
<dbReference type="RefSeq" id="WP_061173146.1">
    <property type="nucleotide sequence ID" value="NZ_FCOE02000002.1"/>
</dbReference>
<dbReference type="InterPro" id="IPR010272">
    <property type="entry name" value="T6SS_TssF"/>
</dbReference>
<sequence length="574" mass="63592">MFNRYYQDELNKLKGLAAEFARANPAIAPMLSGTSADPDVERLLEGVAFLTGLTRQKLDDQFPEFVQELTNLLFPHYLRPVPASTLIGFAAKGPRAQAARVAAGTELASVPVDGTACRFRTTCDLDVEPLRMAEVNLLSHAGAAPVLMIDFEMEGGLSIAQWNGDSIRLFLNGGHVDASKLLLLLMNHVIDVRISSGGGERLSLGAKNLRTSGFDADLLTYPSHAPSGFRTIQEFFAQPEKFLFIDIVGLRRWTANAKGSSFSIVMTLDALHDWMPEIDAASFALNIVPAINVFAHVADPITHDHRATEYRVIPEGRDRRHYQIYSVDQVLGYQQGRAQERVYQPFSMFRHDGRGAQLSYRTTLKSANVERGSDVYLSLNYPPSETPLPETLSIRVTCTNRALPEGLKPGDINVPTSTSPDQMSFTNIRAITPAQDPPAGEELLWCLLSHVSLNLLSLANADNLRKLLGLYVFAGRQGPEMSNRRRIEGIVDVTATRETRLVGRGGMQRGQLIRIRCREDHYAGIGDLYLFGCVLERFLADYAGINSYTRVELEDTLSGTVFKWPPRLGQQPML</sequence>
<dbReference type="PANTHER" id="PTHR35370:SF1">
    <property type="entry name" value="TYPE VI SECRETION SYSTEM COMPONENT TSSF1"/>
    <property type="match status" value="1"/>
</dbReference>
<dbReference type="PANTHER" id="PTHR35370">
    <property type="entry name" value="CYTOPLASMIC PROTEIN-RELATED-RELATED"/>
    <property type="match status" value="1"/>
</dbReference>
<accession>A0A157ZCS4</accession>
<gene>
    <name evidence="1" type="ORF">AWB80_00575</name>
</gene>
<organism evidence="1 2">
    <name type="scientific">Caballeronia pedi</name>
    <dbReference type="NCBI Taxonomy" id="1777141"/>
    <lineage>
        <taxon>Bacteria</taxon>
        <taxon>Pseudomonadati</taxon>
        <taxon>Pseudomonadota</taxon>
        <taxon>Betaproteobacteria</taxon>
        <taxon>Burkholderiales</taxon>
        <taxon>Burkholderiaceae</taxon>
        <taxon>Caballeronia</taxon>
    </lineage>
</organism>
<comment type="caution">
    <text evidence="1">The sequence shown here is derived from an EMBL/GenBank/DDBJ whole genome shotgun (WGS) entry which is preliminary data.</text>
</comment>
<name>A0A157ZCS4_9BURK</name>
<dbReference type="STRING" id="1777141.AWB80_00575"/>
<evidence type="ECO:0000313" key="1">
    <source>
        <dbReference type="EMBL" id="SAK43321.1"/>
    </source>
</evidence>